<dbReference type="InterPro" id="IPR003469">
    <property type="entry name" value="Glyco_hydro_68"/>
</dbReference>
<dbReference type="GO" id="GO:0050053">
    <property type="term" value="F:levansucrase activity"/>
    <property type="evidence" value="ECO:0007669"/>
    <property type="project" value="InterPro"/>
</dbReference>
<organism evidence="15 16">
    <name type="scientific">Streptococcus danieliae</name>
    <dbReference type="NCBI Taxonomy" id="747656"/>
    <lineage>
        <taxon>Bacteria</taxon>
        <taxon>Bacillati</taxon>
        <taxon>Bacillota</taxon>
        <taxon>Bacilli</taxon>
        <taxon>Lactobacillales</taxon>
        <taxon>Streptococcaceae</taxon>
        <taxon>Streptococcus</taxon>
    </lineage>
</organism>
<dbReference type="Proteomes" id="UP000589521">
    <property type="component" value="Unassembled WGS sequence"/>
</dbReference>
<evidence type="ECO:0000313" key="16">
    <source>
        <dbReference type="Proteomes" id="UP000589521"/>
    </source>
</evidence>
<dbReference type="AlphaFoldDB" id="A0A7Z0S5J6"/>
<keyword evidence="4 13" id="KW-0732">Signal</keyword>
<dbReference type="RefSeq" id="WP_179925759.1">
    <property type="nucleotide sequence ID" value="NZ_JACBXX010000167.1"/>
</dbReference>
<protein>
    <submittedName>
        <fullName evidence="15">Glycoside hydrolase family 68 protein</fullName>
    </submittedName>
</protein>
<feature type="compositionally biased region" description="Low complexity" evidence="12">
    <location>
        <begin position="61"/>
        <end position="91"/>
    </location>
</feature>
<feature type="binding site" evidence="8">
    <location>
        <position position="293"/>
    </location>
    <ligand>
        <name>substrate</name>
    </ligand>
</feature>
<feature type="binding site" evidence="9">
    <location>
        <position position="614"/>
    </location>
    <ligand>
        <name>Ca(2+)</name>
        <dbReference type="ChEBI" id="CHEBI:29108"/>
        <label>1</label>
    </ligand>
</feature>
<feature type="binding site" evidence="8">
    <location>
        <position position="494"/>
    </location>
    <ligand>
        <name>substrate</name>
    </ligand>
</feature>
<dbReference type="InterPro" id="IPR023296">
    <property type="entry name" value="Glyco_hydro_beta-prop_sf"/>
</dbReference>
<feature type="binding site" evidence="9">
    <location>
        <position position="473"/>
    </location>
    <ligand>
        <name>Ca(2+)</name>
        <dbReference type="ChEBI" id="CHEBI:29108"/>
        <label>1</label>
    </ligand>
</feature>
<evidence type="ECO:0000256" key="7">
    <source>
        <dbReference type="PIRSR" id="PIRSR603469-1"/>
    </source>
</evidence>
<dbReference type="EMBL" id="JACBXX010000167">
    <property type="protein sequence ID" value="NYS97157.1"/>
    <property type="molecule type" value="Genomic_DNA"/>
</dbReference>
<feature type="active site" description="Proton donor/acceptor" evidence="7">
    <location>
        <position position="476"/>
    </location>
</feature>
<keyword evidence="6" id="KW-0572">Peptidoglycan-anchor</keyword>
<keyword evidence="5 9" id="KW-0106">Calcium</keyword>
<dbReference type="GO" id="GO:0046872">
    <property type="term" value="F:metal ion binding"/>
    <property type="evidence" value="ECO:0007669"/>
    <property type="project" value="UniProtKB-KW"/>
</dbReference>
<comment type="caution">
    <text evidence="15">The sequence shown here is derived from an EMBL/GenBank/DDBJ whole genome shotgun (WGS) entry which is preliminary data.</text>
</comment>
<evidence type="ECO:0000313" key="15">
    <source>
        <dbReference type="EMBL" id="NYS97157.1"/>
    </source>
</evidence>
<feature type="binding site" evidence="9">
    <location>
        <position position="612"/>
    </location>
    <ligand>
        <name>Ca(2+)</name>
        <dbReference type="ChEBI" id="CHEBI:29108"/>
        <label>1</label>
    </ligand>
</feature>
<feature type="site" description="Transition state stabilizer" evidence="10">
    <location>
        <position position="377"/>
    </location>
</feature>
<feature type="chain" id="PRO_5031081669" evidence="13">
    <location>
        <begin position="33"/>
        <end position="724"/>
    </location>
</feature>
<dbReference type="GO" id="GO:0009758">
    <property type="term" value="P:carbohydrate utilization"/>
    <property type="evidence" value="ECO:0007669"/>
    <property type="project" value="InterPro"/>
</dbReference>
<evidence type="ECO:0000256" key="2">
    <source>
        <dbReference type="ARBA" id="ARBA00022512"/>
    </source>
</evidence>
<dbReference type="Pfam" id="PF00746">
    <property type="entry name" value="Gram_pos_anchor"/>
    <property type="match status" value="1"/>
</dbReference>
<feature type="binding site" evidence="9">
    <location>
        <position position="619"/>
    </location>
    <ligand>
        <name>Ca(2+)</name>
        <dbReference type="ChEBI" id="CHEBI:29108"/>
        <label>1</label>
    </ligand>
</feature>
<feature type="binding site" evidence="8">
    <location>
        <begin position="376"/>
        <end position="377"/>
    </location>
    <ligand>
        <name>substrate</name>
    </ligand>
</feature>
<feature type="binding site" evidence="9">
    <location>
        <position position="269"/>
    </location>
    <ligand>
        <name>Ca(2+)</name>
        <dbReference type="ChEBI" id="CHEBI:29108"/>
        <label>1</label>
    </ligand>
</feature>
<evidence type="ECO:0000256" key="11">
    <source>
        <dbReference type="RuleBase" id="RU361220"/>
    </source>
</evidence>
<accession>A0A7Z0S5J6</accession>
<dbReference type="GO" id="GO:0016787">
    <property type="term" value="F:hydrolase activity"/>
    <property type="evidence" value="ECO:0007669"/>
    <property type="project" value="UniProtKB-KW"/>
</dbReference>
<feature type="binding site" evidence="9">
    <location>
        <position position="402"/>
    </location>
    <ligand>
        <name>Ca(2+)</name>
        <dbReference type="ChEBI" id="CHEBI:29108"/>
        <label>1</label>
    </ligand>
</feature>
<keyword evidence="9" id="KW-0479">Metal-binding</keyword>
<feature type="binding site" evidence="9">
    <location>
        <position position="441"/>
    </location>
    <ligand>
        <name>Ca(2+)</name>
        <dbReference type="ChEBI" id="CHEBI:29108"/>
        <label>1</label>
    </ligand>
</feature>
<evidence type="ECO:0000256" key="13">
    <source>
        <dbReference type="SAM" id="SignalP"/>
    </source>
</evidence>
<evidence type="ECO:0000256" key="6">
    <source>
        <dbReference type="ARBA" id="ARBA00023088"/>
    </source>
</evidence>
<dbReference type="InterPro" id="IPR019931">
    <property type="entry name" value="LPXTG_anchor"/>
</dbReference>
<feature type="region of interest" description="Disordered" evidence="12">
    <location>
        <begin position="55"/>
        <end position="93"/>
    </location>
</feature>
<gene>
    <name evidence="15" type="ORF">HZY94_08215</name>
</gene>
<evidence type="ECO:0000256" key="12">
    <source>
        <dbReference type="SAM" id="MobiDB-lite"/>
    </source>
</evidence>
<proteinExistence type="inferred from homology"/>
<comment type="similarity">
    <text evidence="1 11">Belongs to the glycosyl hydrolase 68 family.</text>
</comment>
<sequence length="724" mass="78494">MQKKMRKSKKKWIVVSAATAGMMAVGTSSVVAADSVGANAQEAVLIAAEGAEPVATTAENSAPSSAAPVETPASPAEPTPAHASAPVASAADEVKEAAPVEKAAVKPAEAVVTSQSAAPAPAQVEPATLGLSKQAYEVAKEAGLALANLTEAQKVALNRVRKDLPSNSGTLITYKNFEDIATSLVNRDSRYAIPYFNASQIENMPAARTRNAQTGEVADLDVWDSWPVQDAQTGHIVNWNGYQLVIAMMGLPHENDQHIYLLYNKYGDNNFANWKNAGSIFGYGLSPLVQQWSGSATVNKDGSIQLYYTHVDTSDQSNNQKLATATLNLLFDDQDVRIRSVTNNQVLTPQGGDGYFYQSYAQWTQGDRGFDNIAMRDPHIVEEADGTRYLVFEASTGQQNYQGEDQIYNWNNYGGDASYMVKSLFNLLENEGMYKKAAHSNAAIGIVRLGGSEKRPYVAQYYTPLVSSPMVSDELERPNVVKLGNQYYLFTTTRLTHAANHNILHAANQAVGDNVLMLGYVSDSLLGGYKPLNGSGVVLTATVPADWRTATYSYYAVPVEGHEDLLLVTSYMSNRSEVAGVGNNSTMSPSFLIQVLPDGQTRVLAHMTEQGDWIWDETSQSDRMMGDEETSRLPGEDFIVDWSRIGYYSYGRNGQLKRIYQPEMPVVVKTSTPEKPAEVVPTVVKTEKALPKTGTEDASSMVVAGTVVGLLATLSTVKSKRKKA</sequence>
<feature type="binding site" evidence="8">
    <location>
        <begin position="474"/>
        <end position="476"/>
    </location>
    <ligand>
        <name>substrate</name>
    </ligand>
</feature>
<feature type="binding site" evidence="8">
    <location>
        <position position="223"/>
    </location>
    <ligand>
        <name>substrate</name>
    </ligand>
</feature>
<dbReference type="NCBIfam" id="TIGR01167">
    <property type="entry name" value="LPXTG_anchor"/>
    <property type="match status" value="1"/>
</dbReference>
<dbReference type="PROSITE" id="PS50847">
    <property type="entry name" value="GRAM_POS_ANCHORING"/>
    <property type="match status" value="1"/>
</dbReference>
<evidence type="ECO:0000256" key="8">
    <source>
        <dbReference type="PIRSR" id="PIRSR603469-2"/>
    </source>
</evidence>
<evidence type="ECO:0000259" key="14">
    <source>
        <dbReference type="PROSITE" id="PS50847"/>
    </source>
</evidence>
<evidence type="ECO:0000256" key="9">
    <source>
        <dbReference type="PIRSR" id="PIRSR603469-3"/>
    </source>
</evidence>
<evidence type="ECO:0000256" key="3">
    <source>
        <dbReference type="ARBA" id="ARBA00022525"/>
    </source>
</evidence>
<reference evidence="15 16" key="1">
    <citation type="submission" date="2020-07" db="EMBL/GenBank/DDBJ databases">
        <title>MOT database genomes.</title>
        <authorList>
            <person name="Joseph S."/>
            <person name="Aduse-Opoku J."/>
            <person name="Hashim A."/>
            <person name="Wade W."/>
            <person name="Curtis M."/>
        </authorList>
    </citation>
    <scope>NUCLEOTIDE SEQUENCE [LARGE SCALE GENOMIC DNA]</scope>
    <source>
        <strain evidence="15 16">STR</strain>
    </source>
</reference>
<dbReference type="Pfam" id="PF02435">
    <property type="entry name" value="Glyco_hydro_68"/>
    <property type="match status" value="1"/>
</dbReference>
<feature type="active site" description="Nucleophile" evidence="7">
    <location>
        <position position="224"/>
    </location>
</feature>
<feature type="domain" description="Gram-positive cocci surface proteins LPxTG" evidence="14">
    <location>
        <begin position="690"/>
        <end position="724"/>
    </location>
</feature>
<keyword evidence="2" id="KW-0134">Cell wall</keyword>
<evidence type="ECO:0000256" key="5">
    <source>
        <dbReference type="ARBA" id="ARBA00022837"/>
    </source>
</evidence>
<feature type="binding site" evidence="9">
    <location>
        <position position="371"/>
    </location>
    <ligand>
        <name>Ca(2+)</name>
        <dbReference type="ChEBI" id="CHEBI:29108"/>
        <label>1</label>
    </ligand>
</feature>
<dbReference type="CDD" id="cd08997">
    <property type="entry name" value="GH68"/>
    <property type="match status" value="1"/>
</dbReference>
<evidence type="ECO:0000256" key="4">
    <source>
        <dbReference type="ARBA" id="ARBA00022729"/>
    </source>
</evidence>
<name>A0A7Z0S5J6_9STRE</name>
<comment type="cofactor">
    <cofactor evidence="9">
        <name>Ca(2+)</name>
        <dbReference type="ChEBI" id="CHEBI:29108"/>
    </cofactor>
</comment>
<feature type="signal peptide" evidence="13">
    <location>
        <begin position="1"/>
        <end position="32"/>
    </location>
</feature>
<dbReference type="SUPFAM" id="SSF75005">
    <property type="entry name" value="Arabinanase/levansucrase/invertase"/>
    <property type="match status" value="1"/>
</dbReference>
<keyword evidence="15" id="KW-0378">Hydrolase</keyword>
<dbReference type="Gene3D" id="2.115.10.20">
    <property type="entry name" value="Glycosyl hydrolase domain, family 43"/>
    <property type="match status" value="1"/>
</dbReference>
<evidence type="ECO:0000256" key="1">
    <source>
        <dbReference type="ARBA" id="ARBA00006775"/>
    </source>
</evidence>
<evidence type="ECO:0000256" key="10">
    <source>
        <dbReference type="PIRSR" id="PIRSR603469-4"/>
    </source>
</evidence>
<keyword evidence="3" id="KW-0964">Secreted</keyword>